<name>A0A1C7MBT9_GRIFR</name>
<keyword evidence="1" id="KW-1133">Transmembrane helix</keyword>
<dbReference type="EMBL" id="LUGG01000006">
    <property type="protein sequence ID" value="OBZ74077.1"/>
    <property type="molecule type" value="Genomic_DNA"/>
</dbReference>
<keyword evidence="1" id="KW-0812">Transmembrane</keyword>
<comment type="caution">
    <text evidence="2">The sequence shown here is derived from an EMBL/GenBank/DDBJ whole genome shotgun (WGS) entry which is preliminary data.</text>
</comment>
<proteinExistence type="predicted"/>
<protein>
    <submittedName>
        <fullName evidence="2">Uncharacterized protein</fullName>
    </submittedName>
</protein>
<gene>
    <name evidence="2" type="ORF">A0H81_06260</name>
</gene>
<organism evidence="2 3">
    <name type="scientific">Grifola frondosa</name>
    <name type="common">Maitake</name>
    <name type="synonym">Polyporus frondosus</name>
    <dbReference type="NCBI Taxonomy" id="5627"/>
    <lineage>
        <taxon>Eukaryota</taxon>
        <taxon>Fungi</taxon>
        <taxon>Dikarya</taxon>
        <taxon>Basidiomycota</taxon>
        <taxon>Agaricomycotina</taxon>
        <taxon>Agaricomycetes</taxon>
        <taxon>Polyporales</taxon>
        <taxon>Grifolaceae</taxon>
        <taxon>Grifola</taxon>
    </lineage>
</organism>
<evidence type="ECO:0000256" key="1">
    <source>
        <dbReference type="SAM" id="Phobius"/>
    </source>
</evidence>
<keyword evidence="1" id="KW-0472">Membrane</keyword>
<keyword evidence="3" id="KW-1185">Reference proteome</keyword>
<evidence type="ECO:0000313" key="3">
    <source>
        <dbReference type="Proteomes" id="UP000092993"/>
    </source>
</evidence>
<sequence length="112" mass="12185">MARGFSTHTRALRGAVVFPTCHFAILSQSSRPDCTGLRAQLIIRCWPRELSPQAHTKVGNRLPPGPLTMSPDVLHTMSMPDLRIMLISLVLMLGLLEMVFAMAVSVSDASVG</sequence>
<evidence type="ECO:0000313" key="2">
    <source>
        <dbReference type="EMBL" id="OBZ74077.1"/>
    </source>
</evidence>
<accession>A0A1C7MBT9</accession>
<feature type="transmembrane region" description="Helical" evidence="1">
    <location>
        <begin position="84"/>
        <end position="106"/>
    </location>
</feature>
<dbReference type="Proteomes" id="UP000092993">
    <property type="component" value="Unassembled WGS sequence"/>
</dbReference>
<dbReference type="AlphaFoldDB" id="A0A1C7MBT9"/>
<reference evidence="2 3" key="1">
    <citation type="submission" date="2016-03" db="EMBL/GenBank/DDBJ databases">
        <title>Whole genome sequencing of Grifola frondosa 9006-11.</title>
        <authorList>
            <person name="Min B."/>
            <person name="Park H."/>
            <person name="Kim J.-G."/>
            <person name="Cho H."/>
            <person name="Oh Y.-L."/>
            <person name="Kong W.-S."/>
            <person name="Choi I.-G."/>
        </authorList>
    </citation>
    <scope>NUCLEOTIDE SEQUENCE [LARGE SCALE GENOMIC DNA]</scope>
    <source>
        <strain evidence="2 3">9006-11</strain>
    </source>
</reference>